<evidence type="ECO:0000256" key="2">
    <source>
        <dbReference type="ARBA" id="ARBA00022692"/>
    </source>
</evidence>
<dbReference type="InterPro" id="IPR017978">
    <property type="entry name" value="GPCR_3_C"/>
</dbReference>
<evidence type="ECO:0000256" key="6">
    <source>
        <dbReference type="SAM" id="Phobius"/>
    </source>
</evidence>
<reference evidence="8 9" key="1">
    <citation type="submission" date="2013-11" db="EMBL/GenBank/DDBJ databases">
        <title>Genome sequencing of Stegodyphus mimosarum.</title>
        <authorList>
            <person name="Bechsgaard J."/>
        </authorList>
    </citation>
    <scope>NUCLEOTIDE SEQUENCE [LARGE SCALE GENOMIC DNA]</scope>
</reference>
<protein>
    <submittedName>
        <fullName evidence="8">Protein bride of sevenless</fullName>
    </submittedName>
</protein>
<dbReference type="AlphaFoldDB" id="A0A087T3T5"/>
<evidence type="ECO:0000256" key="4">
    <source>
        <dbReference type="ARBA" id="ARBA00023136"/>
    </source>
</evidence>
<evidence type="ECO:0000256" key="3">
    <source>
        <dbReference type="ARBA" id="ARBA00022989"/>
    </source>
</evidence>
<dbReference type="OrthoDB" id="6417989at2759"/>
<comment type="subcellular location">
    <subcellularLocation>
        <location evidence="1">Membrane</location>
        <topology evidence="1">Multi-pass membrane protein</topology>
    </subcellularLocation>
</comment>
<dbReference type="STRING" id="407821.A0A087T3T5"/>
<evidence type="ECO:0000313" key="9">
    <source>
        <dbReference type="Proteomes" id="UP000054359"/>
    </source>
</evidence>
<keyword evidence="4 6" id="KW-0472">Membrane</keyword>
<dbReference type="PANTHER" id="PTHR24060">
    <property type="entry name" value="METABOTROPIC GLUTAMATE RECEPTOR"/>
    <property type="match status" value="1"/>
</dbReference>
<keyword evidence="5" id="KW-0325">Glycoprotein</keyword>
<gene>
    <name evidence="8" type="ORF">X975_01108</name>
</gene>
<evidence type="ECO:0000256" key="5">
    <source>
        <dbReference type="ARBA" id="ARBA00023180"/>
    </source>
</evidence>
<feature type="transmembrane region" description="Helical" evidence="6">
    <location>
        <begin position="36"/>
        <end position="59"/>
    </location>
</feature>
<evidence type="ECO:0000259" key="7">
    <source>
        <dbReference type="PROSITE" id="PS50259"/>
    </source>
</evidence>
<evidence type="ECO:0000256" key="1">
    <source>
        <dbReference type="ARBA" id="ARBA00004141"/>
    </source>
</evidence>
<dbReference type="GO" id="GO:0004930">
    <property type="term" value="F:G protein-coupled receptor activity"/>
    <property type="evidence" value="ECO:0007669"/>
    <property type="project" value="InterPro"/>
</dbReference>
<dbReference type="Proteomes" id="UP000054359">
    <property type="component" value="Unassembled WGS sequence"/>
</dbReference>
<keyword evidence="3 6" id="KW-1133">Transmembrane helix</keyword>
<dbReference type="PROSITE" id="PS50259">
    <property type="entry name" value="G_PROTEIN_RECEP_F3_4"/>
    <property type="match status" value="1"/>
</dbReference>
<accession>A0A087T3T5</accession>
<feature type="transmembrane region" description="Helical" evidence="6">
    <location>
        <begin position="6"/>
        <end position="24"/>
    </location>
</feature>
<dbReference type="GO" id="GO:0016020">
    <property type="term" value="C:membrane"/>
    <property type="evidence" value="ECO:0007669"/>
    <property type="project" value="UniProtKB-SubCell"/>
</dbReference>
<name>A0A087T3T5_STEMI</name>
<feature type="transmembrane region" description="Helical" evidence="6">
    <location>
        <begin position="65"/>
        <end position="85"/>
    </location>
</feature>
<sequence>MKQTIGYFSYVMFLSFLWLIASPFCIRSRRNNREGLLLHLGSVAVCLVWLIWYLLFFLLPPRWKEFTICFGLVATATSVLLVVFLPKIYRLIISSAAKQQGQMSMQPVIFASTSSRSPNLSIYESVNHGYNPDKDGFIVDVFRDEDDSPAPRKMTHL</sequence>
<keyword evidence="2 6" id="KW-0812">Transmembrane</keyword>
<keyword evidence="9" id="KW-1185">Reference proteome</keyword>
<proteinExistence type="predicted"/>
<organism evidence="8 9">
    <name type="scientific">Stegodyphus mimosarum</name>
    <name type="common">African social velvet spider</name>
    <dbReference type="NCBI Taxonomy" id="407821"/>
    <lineage>
        <taxon>Eukaryota</taxon>
        <taxon>Metazoa</taxon>
        <taxon>Ecdysozoa</taxon>
        <taxon>Arthropoda</taxon>
        <taxon>Chelicerata</taxon>
        <taxon>Arachnida</taxon>
        <taxon>Araneae</taxon>
        <taxon>Araneomorphae</taxon>
        <taxon>Entelegynae</taxon>
        <taxon>Eresoidea</taxon>
        <taxon>Eresidae</taxon>
        <taxon>Stegodyphus</taxon>
    </lineage>
</organism>
<feature type="domain" description="G-protein coupled receptors family 3 profile" evidence="7">
    <location>
        <begin position="1"/>
        <end position="93"/>
    </location>
</feature>
<dbReference type="InterPro" id="IPR050726">
    <property type="entry name" value="mGluR"/>
</dbReference>
<feature type="non-terminal residue" evidence="8">
    <location>
        <position position="157"/>
    </location>
</feature>
<evidence type="ECO:0000313" key="8">
    <source>
        <dbReference type="EMBL" id="KFM59774.1"/>
    </source>
</evidence>
<dbReference type="EMBL" id="KK113270">
    <property type="protein sequence ID" value="KFM59774.1"/>
    <property type="molecule type" value="Genomic_DNA"/>
</dbReference>